<dbReference type="EMBL" id="MT141941">
    <property type="protein sequence ID" value="QJA72309.1"/>
    <property type="molecule type" value="Genomic_DNA"/>
</dbReference>
<name>A0A6M3JQ86_9ZZZZ</name>
<proteinExistence type="predicted"/>
<gene>
    <name evidence="1" type="ORF">MM415A02806_0002</name>
</gene>
<dbReference type="AlphaFoldDB" id="A0A6M3JQ86"/>
<organism evidence="1">
    <name type="scientific">viral metagenome</name>
    <dbReference type="NCBI Taxonomy" id="1070528"/>
    <lineage>
        <taxon>unclassified sequences</taxon>
        <taxon>metagenomes</taxon>
        <taxon>organismal metagenomes</taxon>
    </lineage>
</organism>
<accession>A0A6M3JQ86</accession>
<reference evidence="1" key="1">
    <citation type="submission" date="2020-03" db="EMBL/GenBank/DDBJ databases">
        <title>The deep terrestrial virosphere.</title>
        <authorList>
            <person name="Holmfeldt K."/>
            <person name="Nilsson E."/>
            <person name="Simone D."/>
            <person name="Lopez-Fernandez M."/>
            <person name="Wu X."/>
            <person name="de Brujin I."/>
            <person name="Lundin D."/>
            <person name="Andersson A."/>
            <person name="Bertilsson S."/>
            <person name="Dopson M."/>
        </authorList>
    </citation>
    <scope>NUCLEOTIDE SEQUENCE</scope>
    <source>
        <strain evidence="1">MM415A02806</strain>
    </source>
</reference>
<protein>
    <submittedName>
        <fullName evidence="1">Uncharacterized protein</fullName>
    </submittedName>
</protein>
<evidence type="ECO:0000313" key="1">
    <source>
        <dbReference type="EMBL" id="QJA72309.1"/>
    </source>
</evidence>
<sequence>MPNCKRCKEWNNGIGSQECIKRGCFEKLIPKVNEGHLRGETPVFGYSEGAFIVCPEYTT</sequence>